<name>A0ABS8BTX2_9RHOB</name>
<comment type="caution">
    <text evidence="7">The sequence shown here is derived from an EMBL/GenBank/DDBJ whole genome shotgun (WGS) entry which is preliminary data.</text>
</comment>
<evidence type="ECO:0000259" key="6">
    <source>
        <dbReference type="Pfam" id="PF07219"/>
    </source>
</evidence>
<evidence type="ECO:0000313" key="8">
    <source>
        <dbReference type="Proteomes" id="UP001138961"/>
    </source>
</evidence>
<evidence type="ECO:0000256" key="3">
    <source>
        <dbReference type="ARBA" id="ARBA00022989"/>
    </source>
</evidence>
<reference evidence="7" key="1">
    <citation type="submission" date="2021-10" db="EMBL/GenBank/DDBJ databases">
        <title>Loktanella gaetbuli sp. nov., isolated from a tidal flat.</title>
        <authorList>
            <person name="Park S."/>
            <person name="Yoon J.-H."/>
        </authorList>
    </citation>
    <scope>NUCLEOTIDE SEQUENCE</scope>
    <source>
        <strain evidence="7">TSTF-M6</strain>
    </source>
</reference>
<dbReference type="InterPro" id="IPR010817">
    <property type="entry name" value="HemY_N"/>
</dbReference>
<comment type="subcellular location">
    <subcellularLocation>
        <location evidence="1">Membrane</location>
    </subcellularLocation>
</comment>
<feature type="transmembrane region" description="Helical" evidence="5">
    <location>
        <begin position="45"/>
        <end position="66"/>
    </location>
</feature>
<sequence>MISTLLKIAVFVVIVLGLTWGAVQLLDMQGGAILSIGGYEVALSALQMVVALVALVVLVWIGLKLIKLLVAVFRFLNGDQTAISRHFDRNRERKGFEALSEGLFALAGGEGHLAMTKAKRADKYLNRPDLTTLLKAQAAEMTGDTRTAEESYRALVAKDETRFVGVRGLMQQKLAAGDTDTALGLARKAFEIKPQHEGVQDTLLRLQAEKADWAGARETLGAKLKSGALPRDVHKRRDAVLALSEAKDIMDEGQDMKAREAAIEANRLSPDLVPAAIMAAQAHLEKSEPRKAAKILTKTWGVTPHPDIAAAFAEIAPDETPQERLKRFRALTKQKPDHPETRMLLAELNIAAEDFPAAKRALGHLVTDDPTGRSLTLMAAIERGQGSDDAVVRGWLTRALTAPRGPQWICENCQHIHASWGPVCDNCAAFDTLAWKRPPAGEVAMPTGTEMLPLIVGQKPAEANQVAVSEAEVLDPLPAPASDKK</sequence>
<dbReference type="InterPro" id="IPR011990">
    <property type="entry name" value="TPR-like_helical_dom_sf"/>
</dbReference>
<dbReference type="Gene3D" id="1.25.40.10">
    <property type="entry name" value="Tetratricopeptide repeat domain"/>
    <property type="match status" value="1"/>
</dbReference>
<dbReference type="SUPFAM" id="SSF48452">
    <property type="entry name" value="TPR-like"/>
    <property type="match status" value="2"/>
</dbReference>
<keyword evidence="3 5" id="KW-1133">Transmembrane helix</keyword>
<dbReference type="RefSeq" id="WP_090158144.1">
    <property type="nucleotide sequence ID" value="NZ_JAJATZ010000003.1"/>
</dbReference>
<dbReference type="EMBL" id="JAJATZ010000003">
    <property type="protein sequence ID" value="MCB5199172.1"/>
    <property type="molecule type" value="Genomic_DNA"/>
</dbReference>
<organism evidence="7 8">
    <name type="scientific">Loktanella gaetbuli</name>
    <dbReference type="NCBI Taxonomy" id="2881335"/>
    <lineage>
        <taxon>Bacteria</taxon>
        <taxon>Pseudomonadati</taxon>
        <taxon>Pseudomonadota</taxon>
        <taxon>Alphaproteobacteria</taxon>
        <taxon>Rhodobacterales</taxon>
        <taxon>Roseobacteraceae</taxon>
        <taxon>Loktanella</taxon>
    </lineage>
</organism>
<evidence type="ECO:0000256" key="4">
    <source>
        <dbReference type="ARBA" id="ARBA00023136"/>
    </source>
</evidence>
<gene>
    <name evidence="7" type="ORF">LGQ03_07960</name>
</gene>
<evidence type="ECO:0000256" key="2">
    <source>
        <dbReference type="ARBA" id="ARBA00022692"/>
    </source>
</evidence>
<proteinExistence type="predicted"/>
<dbReference type="Pfam" id="PF07219">
    <property type="entry name" value="HemY_N"/>
    <property type="match status" value="1"/>
</dbReference>
<dbReference type="InterPro" id="IPR016982">
    <property type="entry name" value="Mms48"/>
</dbReference>
<feature type="domain" description="HemY N-terminal" evidence="6">
    <location>
        <begin position="30"/>
        <end position="143"/>
    </location>
</feature>
<keyword evidence="4 5" id="KW-0472">Membrane</keyword>
<accession>A0ABS8BTX2</accession>
<keyword evidence="2 5" id="KW-0812">Transmembrane</keyword>
<evidence type="ECO:0000256" key="5">
    <source>
        <dbReference type="SAM" id="Phobius"/>
    </source>
</evidence>
<dbReference type="Proteomes" id="UP001138961">
    <property type="component" value="Unassembled WGS sequence"/>
</dbReference>
<keyword evidence="8" id="KW-1185">Reference proteome</keyword>
<protein>
    <submittedName>
        <fullName evidence="7">Heme biosynthesis protein HemY</fullName>
    </submittedName>
</protein>
<evidence type="ECO:0000313" key="7">
    <source>
        <dbReference type="EMBL" id="MCB5199172.1"/>
    </source>
</evidence>
<evidence type="ECO:0000256" key="1">
    <source>
        <dbReference type="ARBA" id="ARBA00004370"/>
    </source>
</evidence>
<dbReference type="PIRSF" id="PIRSF031802">
    <property type="entry name" value="UCP031802"/>
    <property type="match status" value="1"/>
</dbReference>